<name>A0A514LEE2_9BACI</name>
<keyword evidence="1" id="KW-0946">Virion</keyword>
<dbReference type="InterPro" id="IPR045404">
    <property type="entry name" value="Gp13-like"/>
</dbReference>
<gene>
    <name evidence="1" type="ORF">EPH95_02720</name>
</gene>
<dbReference type="Pfam" id="PF20036">
    <property type="entry name" value="Gp13-like"/>
    <property type="match status" value="1"/>
</dbReference>
<dbReference type="Proteomes" id="UP000319756">
    <property type="component" value="Chromosome"/>
</dbReference>
<sequence>MPTRISDVIVPEVFNDYVIQETAQLSALSQSGIISNNPELDALATSGGRLINMPFWEDLDGDDEVLSDEDPLTPGKITSGRDAAGLLLRGKAWGVNDLAYVLSGDDPAGAIASLVGNYWARRRQKTLISLLKGVFNAESMQSNVLDSDNGFNAESFIDAVHTLGDAEQRLTAMAVHSNTYASMKKQDLIEFARDSQGNPTIPTYIGRRVIVDDGLPRETDRDEDTKYTTYIFGQGAIGLGNGRLNPEYATEVDRDSLQGEDYLINRQSFILHPRGVRFTASEVDGEAPTNSELEDPENWRRVYEPKNVRIVAFKHTLEV</sequence>
<protein>
    <submittedName>
        <fullName evidence="1">Coat protein</fullName>
    </submittedName>
</protein>
<dbReference type="EMBL" id="CP035485">
    <property type="protein sequence ID" value="QDI90217.1"/>
    <property type="molecule type" value="Genomic_DNA"/>
</dbReference>
<proteinExistence type="predicted"/>
<evidence type="ECO:0000313" key="2">
    <source>
        <dbReference type="Proteomes" id="UP000319756"/>
    </source>
</evidence>
<dbReference type="OrthoDB" id="6440753at2"/>
<reference evidence="2" key="1">
    <citation type="submission" date="2019-01" db="EMBL/GenBank/DDBJ databases">
        <title>Genomic analysis of Salicibibacter sp. NKC3-5.</title>
        <authorList>
            <person name="Oh Y.J."/>
        </authorList>
    </citation>
    <scope>NUCLEOTIDE SEQUENCE [LARGE SCALE GENOMIC DNA]</scope>
    <source>
        <strain evidence="2">NKC3-5</strain>
    </source>
</reference>
<dbReference type="RefSeq" id="WP_142087123.1">
    <property type="nucleotide sequence ID" value="NZ_CP035485.1"/>
</dbReference>
<accession>A0A514LEE2</accession>
<evidence type="ECO:0000313" key="1">
    <source>
        <dbReference type="EMBL" id="QDI90217.1"/>
    </source>
</evidence>
<keyword evidence="2" id="KW-1185">Reference proteome</keyword>
<dbReference type="SUPFAM" id="SSF56563">
    <property type="entry name" value="Major capsid protein gp5"/>
    <property type="match status" value="1"/>
</dbReference>
<keyword evidence="1" id="KW-0167">Capsid protein</keyword>
<organism evidence="1 2">
    <name type="scientific">Salicibibacter halophilus</name>
    <dbReference type="NCBI Taxonomy" id="2502791"/>
    <lineage>
        <taxon>Bacteria</taxon>
        <taxon>Bacillati</taxon>
        <taxon>Bacillota</taxon>
        <taxon>Bacilli</taxon>
        <taxon>Bacillales</taxon>
        <taxon>Bacillaceae</taxon>
        <taxon>Salicibibacter</taxon>
    </lineage>
</organism>
<dbReference type="KEGG" id="sale:EPH95_02720"/>
<dbReference type="AlphaFoldDB" id="A0A514LEE2"/>